<sequence>MKIRWLGHACFLLEGSRTVLIDPFVPSGEIDADPDIVAITHAHADHLGVAERFQKPTVAMNEVAKYLRERGVPAEPMNLGGTIEVEGVRFTMTPALHSSWLECAGFGTYGGVAAGFVIRMDGVAVYHAGDTALFSDMKLIRDLYHPDVALLPVGGRYTMGPEEAMMAAEFVGARTVIPMHYNTFPVIEQDLSGFVDALERTTDIRVALLQPGESIEVEAE</sequence>
<dbReference type="EMBL" id="PGCL01000002">
    <property type="protein sequence ID" value="TAJ44469.1"/>
    <property type="molecule type" value="Genomic_DNA"/>
</dbReference>
<dbReference type="PANTHER" id="PTHR43546:SF3">
    <property type="entry name" value="UPF0173 METAL-DEPENDENT HYDROLASE MJ1163"/>
    <property type="match status" value="1"/>
</dbReference>
<feature type="domain" description="Metallo-beta-lactamase" evidence="3">
    <location>
        <begin position="7"/>
        <end position="180"/>
    </location>
</feature>
<accession>A0A483CX89</accession>
<protein>
    <recommendedName>
        <fullName evidence="2">UPF0173 metal-dependent hydrolase CUJ86_03885</fullName>
    </recommendedName>
</protein>
<dbReference type="RefSeq" id="WP_130646260.1">
    <property type="nucleotide sequence ID" value="NZ_PGCL01000002.1"/>
</dbReference>
<evidence type="ECO:0000259" key="3">
    <source>
        <dbReference type="SMART" id="SM00849"/>
    </source>
</evidence>
<dbReference type="InterPro" id="IPR022877">
    <property type="entry name" value="UPF0173"/>
</dbReference>
<dbReference type="AlphaFoldDB" id="A0A483CX89"/>
<comment type="caution">
    <text evidence="4">The sequence shown here is derived from an EMBL/GenBank/DDBJ whole genome shotgun (WGS) entry which is preliminary data.</text>
</comment>
<reference evidence="4 5" key="1">
    <citation type="submission" date="2017-11" db="EMBL/GenBank/DDBJ databases">
        <title>Isolation and Characterization of Methanofollis Species from Methane Seep Offshore SW Taiwan.</title>
        <authorList>
            <person name="Teng N.-H."/>
            <person name="Lai M.-C."/>
            <person name="Chen S.-C."/>
        </authorList>
    </citation>
    <scope>NUCLEOTIDE SEQUENCE [LARGE SCALE GENOMIC DNA]</scope>
    <source>
        <strain evidence="4 5">FWC-SCC2</strain>
    </source>
</reference>
<dbReference type="SMART" id="SM00849">
    <property type="entry name" value="Lactamase_B"/>
    <property type="match status" value="1"/>
</dbReference>
<dbReference type="SUPFAM" id="SSF56281">
    <property type="entry name" value="Metallo-hydrolase/oxidoreductase"/>
    <property type="match status" value="1"/>
</dbReference>
<dbReference type="Gene3D" id="3.60.15.10">
    <property type="entry name" value="Ribonuclease Z/Hydroxyacylglutathione hydrolase-like"/>
    <property type="match status" value="1"/>
</dbReference>
<dbReference type="PANTHER" id="PTHR43546">
    <property type="entry name" value="UPF0173 METAL-DEPENDENT HYDROLASE MJ1163-RELATED"/>
    <property type="match status" value="1"/>
</dbReference>
<keyword evidence="1 2" id="KW-0378">Hydrolase</keyword>
<dbReference type="GO" id="GO:0016787">
    <property type="term" value="F:hydrolase activity"/>
    <property type="evidence" value="ECO:0007669"/>
    <property type="project" value="UniProtKB-UniRule"/>
</dbReference>
<comment type="similarity">
    <text evidence="2">Belongs to the UPF0173 family.</text>
</comment>
<evidence type="ECO:0000256" key="1">
    <source>
        <dbReference type="ARBA" id="ARBA00022801"/>
    </source>
</evidence>
<proteinExistence type="inferred from homology"/>
<keyword evidence="5" id="KW-1185">Reference proteome</keyword>
<gene>
    <name evidence="4" type="ORF">CUJ86_03885</name>
</gene>
<evidence type="ECO:0000313" key="5">
    <source>
        <dbReference type="Proteomes" id="UP000292580"/>
    </source>
</evidence>
<evidence type="ECO:0000256" key="2">
    <source>
        <dbReference type="HAMAP-Rule" id="MF_00457"/>
    </source>
</evidence>
<dbReference type="Pfam" id="PF13483">
    <property type="entry name" value="Lactamase_B_3"/>
    <property type="match status" value="1"/>
</dbReference>
<dbReference type="OrthoDB" id="28313at2157"/>
<dbReference type="HAMAP" id="MF_00457">
    <property type="entry name" value="UPF0173"/>
    <property type="match status" value="1"/>
</dbReference>
<name>A0A483CX89_9EURY</name>
<organism evidence="4 5">
    <name type="scientific">Methanofollis fontis</name>
    <dbReference type="NCBI Taxonomy" id="2052832"/>
    <lineage>
        <taxon>Archaea</taxon>
        <taxon>Methanobacteriati</taxon>
        <taxon>Methanobacteriota</taxon>
        <taxon>Stenosarchaea group</taxon>
        <taxon>Methanomicrobia</taxon>
        <taxon>Methanomicrobiales</taxon>
        <taxon>Methanomicrobiaceae</taxon>
        <taxon>Methanofollis</taxon>
    </lineage>
</organism>
<dbReference type="InterPro" id="IPR036866">
    <property type="entry name" value="RibonucZ/Hydroxyglut_hydro"/>
</dbReference>
<dbReference type="Proteomes" id="UP000292580">
    <property type="component" value="Unassembled WGS sequence"/>
</dbReference>
<dbReference type="NCBIfam" id="NF001911">
    <property type="entry name" value="PRK00685.1"/>
    <property type="match status" value="1"/>
</dbReference>
<evidence type="ECO:0000313" key="4">
    <source>
        <dbReference type="EMBL" id="TAJ44469.1"/>
    </source>
</evidence>
<dbReference type="InterPro" id="IPR050114">
    <property type="entry name" value="UPF0173_UPF0282_UlaG_hydrolase"/>
</dbReference>
<dbReference type="InterPro" id="IPR001279">
    <property type="entry name" value="Metallo-B-lactamas"/>
</dbReference>